<keyword evidence="10" id="KW-0256">Endoplasmic reticulum</keyword>
<keyword evidence="4 10" id="KW-0489">Methyltransferase</keyword>
<dbReference type="GO" id="GO:0004671">
    <property type="term" value="F:protein C-terminal S-isoprenylcysteine carboxyl O-methyltransferase activity"/>
    <property type="evidence" value="ECO:0007669"/>
    <property type="project" value="UniProtKB-EC"/>
</dbReference>
<keyword evidence="5" id="KW-0808">Transferase</keyword>
<evidence type="ECO:0000256" key="4">
    <source>
        <dbReference type="ARBA" id="ARBA00022603"/>
    </source>
</evidence>
<protein>
    <recommendedName>
        <fullName evidence="3 10">Protein-S-isoprenylcysteine O-methyltransferase</fullName>
        <ecNumber evidence="3 10">2.1.1.100</ecNumber>
    </recommendedName>
</protein>
<reference evidence="12 13" key="1">
    <citation type="submission" date="2019-07" db="EMBL/GenBank/DDBJ databases">
        <title>Finished genome of Venturia effusa.</title>
        <authorList>
            <person name="Young C.A."/>
            <person name="Cox M.P."/>
            <person name="Ganley A.R.D."/>
            <person name="David W.J."/>
        </authorList>
    </citation>
    <scope>NUCLEOTIDE SEQUENCE [LARGE SCALE GENOMIC DNA]</scope>
    <source>
        <strain evidence="13">albino</strain>
    </source>
</reference>
<dbReference type="Pfam" id="PF04140">
    <property type="entry name" value="ICMT"/>
    <property type="match status" value="1"/>
</dbReference>
<name>A0A517LGP5_9PEZI</name>
<comment type="catalytic activity">
    <reaction evidence="10">
        <text>[protein]-C-terminal S-[(2E,6E)-farnesyl]-L-cysteine + S-adenosyl-L-methionine = [protein]-C-terminal S-[(2E,6E)-farnesyl]-L-cysteine methyl ester + S-adenosyl-L-homocysteine</text>
        <dbReference type="Rhea" id="RHEA:21672"/>
        <dbReference type="Rhea" id="RHEA-COMP:12125"/>
        <dbReference type="Rhea" id="RHEA-COMP:12126"/>
        <dbReference type="ChEBI" id="CHEBI:57856"/>
        <dbReference type="ChEBI" id="CHEBI:59789"/>
        <dbReference type="ChEBI" id="CHEBI:90510"/>
        <dbReference type="ChEBI" id="CHEBI:90511"/>
        <dbReference type="EC" id="2.1.1.100"/>
    </reaction>
</comment>
<feature type="transmembrane region" description="Helical" evidence="10">
    <location>
        <begin position="175"/>
        <end position="193"/>
    </location>
</feature>
<dbReference type="Gene3D" id="1.20.120.1630">
    <property type="match status" value="1"/>
</dbReference>
<evidence type="ECO:0000256" key="6">
    <source>
        <dbReference type="ARBA" id="ARBA00022691"/>
    </source>
</evidence>
<dbReference type="PANTHER" id="PTHR12714:SF9">
    <property type="entry name" value="PROTEIN-S-ISOPRENYLCYSTEINE O-METHYLTRANSFERASE"/>
    <property type="match status" value="1"/>
</dbReference>
<gene>
    <name evidence="12" type="ORF">FKW77_002376</name>
</gene>
<feature type="transmembrane region" description="Helical" evidence="10">
    <location>
        <begin position="106"/>
        <end position="123"/>
    </location>
</feature>
<keyword evidence="8 10" id="KW-1133">Transmembrane helix</keyword>
<keyword evidence="6 10" id="KW-0949">S-adenosyl-L-methionine</keyword>
<evidence type="ECO:0000256" key="7">
    <source>
        <dbReference type="ARBA" id="ARBA00022692"/>
    </source>
</evidence>
<organism evidence="12 13">
    <name type="scientific">Venturia effusa</name>
    <dbReference type="NCBI Taxonomy" id="50376"/>
    <lineage>
        <taxon>Eukaryota</taxon>
        <taxon>Fungi</taxon>
        <taxon>Dikarya</taxon>
        <taxon>Ascomycota</taxon>
        <taxon>Pezizomycotina</taxon>
        <taxon>Dothideomycetes</taxon>
        <taxon>Pleosporomycetidae</taxon>
        <taxon>Venturiales</taxon>
        <taxon>Venturiaceae</taxon>
        <taxon>Venturia</taxon>
    </lineage>
</organism>
<keyword evidence="7 10" id="KW-0812">Transmembrane</keyword>
<evidence type="ECO:0000256" key="1">
    <source>
        <dbReference type="ARBA" id="ARBA00004141"/>
    </source>
</evidence>
<keyword evidence="9 10" id="KW-0472">Membrane</keyword>
<evidence type="ECO:0000256" key="3">
    <source>
        <dbReference type="ARBA" id="ARBA00012151"/>
    </source>
</evidence>
<evidence type="ECO:0000256" key="8">
    <source>
        <dbReference type="ARBA" id="ARBA00022989"/>
    </source>
</evidence>
<dbReference type="GO" id="GO:0005789">
    <property type="term" value="C:endoplasmic reticulum membrane"/>
    <property type="evidence" value="ECO:0007669"/>
    <property type="project" value="UniProtKB-SubCell"/>
</dbReference>
<dbReference type="PROSITE" id="PS51564">
    <property type="entry name" value="SAM_ICMT"/>
    <property type="match status" value="1"/>
</dbReference>
<dbReference type="AlphaFoldDB" id="A0A517LGP5"/>
<dbReference type="PANTHER" id="PTHR12714">
    <property type="entry name" value="PROTEIN-S ISOPRENYLCYSTEINE O-METHYLTRANSFERASE"/>
    <property type="match status" value="1"/>
</dbReference>
<feature type="transmembrane region" description="Helical" evidence="10">
    <location>
        <begin position="232"/>
        <end position="257"/>
    </location>
</feature>
<feature type="transmembrane region" description="Helical" evidence="10">
    <location>
        <begin position="73"/>
        <end position="94"/>
    </location>
</feature>
<dbReference type="InterPro" id="IPR007269">
    <property type="entry name" value="ICMT_MeTrfase"/>
</dbReference>
<feature type="region of interest" description="Disordered" evidence="11">
    <location>
        <begin position="1"/>
        <end position="30"/>
    </location>
</feature>
<dbReference type="Proteomes" id="UP000316270">
    <property type="component" value="Chromosome 12"/>
</dbReference>
<sequence>MSGNNDMAGSRPDISWPLERPSTTPAPDDTRLEVELRNRANAAPNLSPGPEAAAISIPSEDLLPGHKRSQSGISLRAFLVGQTLAFSLLLAYYARFERNSRLWRTPLFLSILSLFHFLEFWTTARYNLPNANVSAFLLFDNGLAYQIAHGTAMVEATVTSIWFPEWQARFSPAWLQILGFGFIVVGQVFRSLAMVTAGTNFNHKVQRKRAVGHQLVTTGVYGVLRHPSYFGFFWWAIGTQLFIGNAVCLAAYAVVLWRFFSRRIQGEELYLVGFFGDEYVQYRKRTRVGIPFIQ</sequence>
<dbReference type="STRING" id="50376.A0A517LGP5"/>
<dbReference type="OrthoDB" id="422086at2759"/>
<evidence type="ECO:0000313" key="13">
    <source>
        <dbReference type="Proteomes" id="UP000316270"/>
    </source>
</evidence>
<proteinExistence type="inferred from homology"/>
<keyword evidence="13" id="KW-1185">Reference proteome</keyword>
<dbReference type="EMBL" id="CP042196">
    <property type="protein sequence ID" value="QDS74815.1"/>
    <property type="molecule type" value="Genomic_DNA"/>
</dbReference>
<comment type="similarity">
    <text evidence="2 10">Belongs to the class VI-like SAM-binding methyltransferase superfamily. Isoprenylcysteine carboxyl methyltransferase family.</text>
</comment>
<evidence type="ECO:0000256" key="2">
    <source>
        <dbReference type="ARBA" id="ARBA00009140"/>
    </source>
</evidence>
<accession>A0A517LGP5</accession>
<evidence type="ECO:0000256" key="10">
    <source>
        <dbReference type="RuleBase" id="RU362022"/>
    </source>
</evidence>
<dbReference type="InterPro" id="IPR025770">
    <property type="entry name" value="PPMT_MeTrfase"/>
</dbReference>
<evidence type="ECO:0000256" key="11">
    <source>
        <dbReference type="SAM" id="MobiDB-lite"/>
    </source>
</evidence>
<dbReference type="GO" id="GO:0032259">
    <property type="term" value="P:methylation"/>
    <property type="evidence" value="ECO:0007669"/>
    <property type="project" value="UniProtKB-KW"/>
</dbReference>
<evidence type="ECO:0000256" key="9">
    <source>
        <dbReference type="ARBA" id="ARBA00023136"/>
    </source>
</evidence>
<dbReference type="EC" id="2.1.1.100" evidence="3 10"/>
<evidence type="ECO:0000256" key="5">
    <source>
        <dbReference type="ARBA" id="ARBA00022679"/>
    </source>
</evidence>
<evidence type="ECO:0000313" key="12">
    <source>
        <dbReference type="EMBL" id="QDS74815.1"/>
    </source>
</evidence>
<comment type="subcellular location">
    <subcellularLocation>
        <location evidence="10">Endoplasmic reticulum membrane</location>
        <topology evidence="10">Multi-pass membrane protein</topology>
    </subcellularLocation>
    <subcellularLocation>
        <location evidence="1">Membrane</location>
        <topology evidence="1">Multi-pass membrane protein</topology>
    </subcellularLocation>
</comment>